<sequence length="159" mass="18604">MTWLTCIYLFYCIILLLSIYVLFIRGNRHRKKGSNSVSSFADYNRQVVSKKNSVKWWFLYPCCLSSVVCVFWKEISPGMEAIDSWWSRPFFVWFHYLTSLLCWLSCVLSSPGVVMKETDVSQYDIAIVQHTSKEYCFICQVPKAPGSKHCYFCNVCVPR</sequence>
<accession>M2Y0N6</accession>
<dbReference type="Gramene" id="EME29369">
    <property type="protein sequence ID" value="EME29369"/>
    <property type="gene ID" value="Gasu_31980"/>
</dbReference>
<dbReference type="OrthoDB" id="10017at2763"/>
<name>M2Y0N6_GALSU</name>
<evidence type="ECO:0000256" key="1">
    <source>
        <dbReference type="SAM" id="Phobius"/>
    </source>
</evidence>
<protein>
    <recommendedName>
        <fullName evidence="4">Protein S-acyltransferase</fullName>
    </recommendedName>
</protein>
<keyword evidence="1" id="KW-1133">Transmembrane helix</keyword>
<evidence type="ECO:0008006" key="4">
    <source>
        <dbReference type="Google" id="ProtNLM"/>
    </source>
</evidence>
<evidence type="ECO:0000313" key="2">
    <source>
        <dbReference type="EMBL" id="EME29369.1"/>
    </source>
</evidence>
<dbReference type="AlphaFoldDB" id="M2Y0N6"/>
<gene>
    <name evidence="2" type="ORF">Gasu_31980</name>
</gene>
<dbReference type="KEGG" id="gsl:Gasu_31980"/>
<dbReference type="PROSITE" id="PS50216">
    <property type="entry name" value="DHHC"/>
    <property type="match status" value="1"/>
</dbReference>
<organism evidence="2 3">
    <name type="scientific">Galdieria sulphuraria</name>
    <name type="common">Red alga</name>
    <dbReference type="NCBI Taxonomy" id="130081"/>
    <lineage>
        <taxon>Eukaryota</taxon>
        <taxon>Rhodophyta</taxon>
        <taxon>Bangiophyceae</taxon>
        <taxon>Galdieriales</taxon>
        <taxon>Galdieriaceae</taxon>
        <taxon>Galdieria</taxon>
    </lineage>
</organism>
<dbReference type="RefSeq" id="XP_005705889.1">
    <property type="nucleotide sequence ID" value="XM_005705832.1"/>
</dbReference>
<keyword evidence="1" id="KW-0812">Transmembrane</keyword>
<feature type="transmembrane region" description="Helical" evidence="1">
    <location>
        <begin position="54"/>
        <end position="73"/>
    </location>
</feature>
<evidence type="ECO:0000313" key="3">
    <source>
        <dbReference type="Proteomes" id="UP000030680"/>
    </source>
</evidence>
<dbReference type="GeneID" id="17088173"/>
<keyword evidence="1" id="KW-0472">Membrane</keyword>
<proteinExistence type="predicted"/>
<keyword evidence="3" id="KW-1185">Reference proteome</keyword>
<dbReference type="EMBL" id="KB454509">
    <property type="protein sequence ID" value="EME29369.1"/>
    <property type="molecule type" value="Genomic_DNA"/>
</dbReference>
<reference evidence="3" key="1">
    <citation type="journal article" date="2013" name="Science">
        <title>Gene transfer from bacteria and archaea facilitated evolution of an extremophilic eukaryote.</title>
        <authorList>
            <person name="Schonknecht G."/>
            <person name="Chen W.H."/>
            <person name="Ternes C.M."/>
            <person name="Barbier G.G."/>
            <person name="Shrestha R.P."/>
            <person name="Stanke M."/>
            <person name="Brautigam A."/>
            <person name="Baker B.J."/>
            <person name="Banfield J.F."/>
            <person name="Garavito R.M."/>
            <person name="Carr K."/>
            <person name="Wilkerson C."/>
            <person name="Rensing S.A."/>
            <person name="Gagneul D."/>
            <person name="Dickenson N.E."/>
            <person name="Oesterhelt C."/>
            <person name="Lercher M.J."/>
            <person name="Weber A.P."/>
        </authorList>
    </citation>
    <scope>NUCLEOTIDE SEQUENCE [LARGE SCALE GENOMIC DNA]</scope>
    <source>
        <strain evidence="3">074W</strain>
    </source>
</reference>
<feature type="transmembrane region" description="Helical" evidence="1">
    <location>
        <begin position="93"/>
        <end position="114"/>
    </location>
</feature>
<feature type="transmembrane region" description="Helical" evidence="1">
    <location>
        <begin position="6"/>
        <end position="24"/>
    </location>
</feature>
<dbReference type="Proteomes" id="UP000030680">
    <property type="component" value="Unassembled WGS sequence"/>
</dbReference>